<accession>A0A6A4GMM7</accession>
<reference evidence="2" key="1">
    <citation type="journal article" date="2019" name="Environ. Microbiol.">
        <title>Fungal ecological strategies reflected in gene transcription - a case study of two litter decomposers.</title>
        <authorList>
            <person name="Barbi F."/>
            <person name="Kohler A."/>
            <person name="Barry K."/>
            <person name="Baskaran P."/>
            <person name="Daum C."/>
            <person name="Fauchery L."/>
            <person name="Ihrmark K."/>
            <person name="Kuo A."/>
            <person name="LaButti K."/>
            <person name="Lipzen A."/>
            <person name="Morin E."/>
            <person name="Grigoriev I.V."/>
            <person name="Henrissat B."/>
            <person name="Lindahl B."/>
            <person name="Martin F."/>
        </authorList>
    </citation>
    <scope>NUCLEOTIDE SEQUENCE</scope>
    <source>
        <strain evidence="2">JB14</strain>
    </source>
</reference>
<evidence type="ECO:0000313" key="3">
    <source>
        <dbReference type="Proteomes" id="UP000799118"/>
    </source>
</evidence>
<feature type="region of interest" description="Disordered" evidence="1">
    <location>
        <begin position="1"/>
        <end position="39"/>
    </location>
</feature>
<feature type="compositionally biased region" description="Basic residues" evidence="1">
    <location>
        <begin position="984"/>
        <end position="999"/>
    </location>
</feature>
<gene>
    <name evidence="2" type="ORF">BT96DRAFT_1005539</name>
</gene>
<organism evidence="2 3">
    <name type="scientific">Gymnopus androsaceus JB14</name>
    <dbReference type="NCBI Taxonomy" id="1447944"/>
    <lineage>
        <taxon>Eukaryota</taxon>
        <taxon>Fungi</taxon>
        <taxon>Dikarya</taxon>
        <taxon>Basidiomycota</taxon>
        <taxon>Agaricomycotina</taxon>
        <taxon>Agaricomycetes</taxon>
        <taxon>Agaricomycetidae</taxon>
        <taxon>Agaricales</taxon>
        <taxon>Marasmiineae</taxon>
        <taxon>Omphalotaceae</taxon>
        <taxon>Gymnopus</taxon>
    </lineage>
</organism>
<feature type="non-terminal residue" evidence="2">
    <location>
        <position position="1"/>
    </location>
</feature>
<dbReference type="EMBL" id="ML769831">
    <property type="protein sequence ID" value="KAE9386991.1"/>
    <property type="molecule type" value="Genomic_DNA"/>
</dbReference>
<keyword evidence="3" id="KW-1185">Reference proteome</keyword>
<feature type="compositionally biased region" description="Pro residues" evidence="1">
    <location>
        <begin position="24"/>
        <end position="36"/>
    </location>
</feature>
<evidence type="ECO:0000256" key="1">
    <source>
        <dbReference type="SAM" id="MobiDB-lite"/>
    </source>
</evidence>
<dbReference type="Proteomes" id="UP000799118">
    <property type="component" value="Unassembled WGS sequence"/>
</dbReference>
<evidence type="ECO:0000313" key="2">
    <source>
        <dbReference type="EMBL" id="KAE9386991.1"/>
    </source>
</evidence>
<feature type="compositionally biased region" description="Pro residues" evidence="1">
    <location>
        <begin position="1"/>
        <end position="14"/>
    </location>
</feature>
<protein>
    <submittedName>
        <fullName evidence="2">Uncharacterized protein</fullName>
    </submittedName>
</protein>
<sequence>PAPASQSPASPPVEPELTSHSQAPPGPAASSEPPPCPHHEVIETQDQVEIERLEVERLRELQTHDAIKHRIGLADTVTRIAGDYLVKARAEYPGVSQLIEERFWSEVEALARVTEDKALIEGFPVIAAIYEQGDYPDLEIGTMQLAMWAYITDMEGYKATEKHTVELLRCLVMPNAQEIPSLEYRKRFGSDNHLEILLEKSQHLPEDYDEARELRKHVETQQALLSRHLEHKEAVVWYLDECDRRYREALTQCQEERERRERQLLEEKHRIEEARRIEAKRRIEEKRRLREVEARRLEEEYRIELGRRLEQEAAEVEHRAQERLEQERVEREERREQGRLRKERERIDKEQQLEEERLQKERSVLEEPEGSRPNKRRRQEQEDEVDDSLFGEFDPFGSSNAGDVGDGAIFGNSDEEELSVHHRSSKRSRQSRQIVESSSEDEQDDADKGKGKAKPKPNLKGKGKVKVKAKAGKGGRVPDASDDDDKEDEDGDGDGDEDEDDEDPLKAKGPLPKSVKSDIDTAHAKFKAEMAAIAHKAGRDLKSVYNYLEADDRIPRAVNYFNIFQIWYGVHGEKRRTSGVTSSEWTKVVTAEFYAFLRDKLSDDEFHDNGARRLALKEQIEWYEGHMEDLIEEKKKGKMNLTMRKIMRPFISMAEKIHLETGYHIGGYALHEDHEALTWVATTDLENIRKTKSTQMYAQAADLHALIRTQRMKSREMEADLAKLYWDLPKPKGKSTRDHHRMLLPKIMAFDANRLVGYGSNVDLDFRDPNKLQLTQFVKNAWRMHVRIINWPVNVPFFKCGVEGTDGFLPGFKLIHDIKAEDLALICDNRIQALLAEAQGKTIDDAKLCVEMVCWDEDEIELPLKEQCDVALVTDTNGNIVVAVSHSEDYREEVDAEATLWGDGPPDPSVRRRASLPSPSSGPKRAYKHSAAPSSSREHSSSPSTSRQLPRSVSPARPSAPGPSRAPAKTRRALSPETEESGHPRKKAKYSNSTKNKRSTLKDKLKNRIPRS</sequence>
<feature type="compositionally biased region" description="Basic residues" evidence="1">
    <location>
        <begin position="421"/>
        <end position="430"/>
    </location>
</feature>
<feature type="compositionally biased region" description="Low complexity" evidence="1">
    <location>
        <begin position="929"/>
        <end position="967"/>
    </location>
</feature>
<feature type="compositionally biased region" description="Acidic residues" evidence="1">
    <location>
        <begin position="480"/>
        <end position="503"/>
    </location>
</feature>
<feature type="region of interest" description="Disordered" evidence="1">
    <location>
        <begin position="898"/>
        <end position="1012"/>
    </location>
</feature>
<proteinExistence type="predicted"/>
<dbReference type="AlphaFoldDB" id="A0A6A4GMM7"/>
<feature type="region of interest" description="Disordered" evidence="1">
    <location>
        <begin position="345"/>
        <end position="516"/>
    </location>
</feature>
<dbReference type="OrthoDB" id="3068871at2759"/>
<feature type="compositionally biased region" description="Basic and acidic residues" evidence="1">
    <location>
        <begin position="345"/>
        <end position="372"/>
    </location>
</feature>
<feature type="compositionally biased region" description="Basic residues" evidence="1">
    <location>
        <begin position="451"/>
        <end position="473"/>
    </location>
</feature>
<name>A0A6A4GMM7_9AGAR</name>